<gene>
    <name evidence="2" type="primary">109538938</name>
</gene>
<dbReference type="Proteomes" id="UP000019118">
    <property type="component" value="Unassembled WGS sequence"/>
</dbReference>
<dbReference type="PANTHER" id="PTHR31859:SF1">
    <property type="entry name" value="TETRATRICOPEPTIDE REPEAT PROTEIN 39C"/>
    <property type="match status" value="1"/>
</dbReference>
<feature type="compositionally biased region" description="Polar residues" evidence="1">
    <location>
        <begin position="1"/>
        <end position="14"/>
    </location>
</feature>
<dbReference type="GO" id="GO:0060271">
    <property type="term" value="P:cilium assembly"/>
    <property type="evidence" value="ECO:0007669"/>
    <property type="project" value="TreeGrafter"/>
</dbReference>
<protein>
    <recommendedName>
        <fullName evidence="4">Tetratricopeptide repeat protein 39C</fullName>
    </recommendedName>
</protein>
<proteinExistence type="predicted"/>
<keyword evidence="3" id="KW-1185">Reference proteome</keyword>
<reference evidence="2" key="2">
    <citation type="submission" date="2024-08" db="UniProtKB">
        <authorList>
            <consortium name="EnsemblMetazoa"/>
        </authorList>
    </citation>
    <scope>IDENTIFICATION</scope>
</reference>
<organism evidence="2 3">
    <name type="scientific">Dendroctonus ponderosae</name>
    <name type="common">Mountain pine beetle</name>
    <dbReference type="NCBI Taxonomy" id="77166"/>
    <lineage>
        <taxon>Eukaryota</taxon>
        <taxon>Metazoa</taxon>
        <taxon>Ecdysozoa</taxon>
        <taxon>Arthropoda</taxon>
        <taxon>Hexapoda</taxon>
        <taxon>Insecta</taxon>
        <taxon>Pterygota</taxon>
        <taxon>Neoptera</taxon>
        <taxon>Endopterygota</taxon>
        <taxon>Coleoptera</taxon>
        <taxon>Polyphaga</taxon>
        <taxon>Cucujiformia</taxon>
        <taxon>Curculionidae</taxon>
        <taxon>Scolytinae</taxon>
        <taxon>Dendroctonus</taxon>
    </lineage>
</organism>
<dbReference type="KEGG" id="dpa:109538938"/>
<evidence type="ECO:0000256" key="1">
    <source>
        <dbReference type="SAM" id="MobiDB-lite"/>
    </source>
</evidence>
<dbReference type="EnsemblMetazoa" id="XM_019906380.1">
    <property type="protein sequence ID" value="XP_019761939.1"/>
    <property type="gene ID" value="LOC109538938"/>
</dbReference>
<dbReference type="Pfam" id="PF10300">
    <property type="entry name" value="Iml2-TPR_39"/>
    <property type="match status" value="1"/>
</dbReference>
<evidence type="ECO:0000313" key="2">
    <source>
        <dbReference type="EnsemblMetazoa" id="XP_019761939.1"/>
    </source>
</evidence>
<reference evidence="3" key="1">
    <citation type="journal article" date="2013" name="Genome Biol.">
        <title>Draft genome of the mountain pine beetle, Dendroctonus ponderosae Hopkins, a major forest pest.</title>
        <authorList>
            <person name="Keeling C.I."/>
            <person name="Yuen M.M."/>
            <person name="Liao N.Y."/>
            <person name="Docking T.R."/>
            <person name="Chan S.K."/>
            <person name="Taylor G.A."/>
            <person name="Palmquist D.L."/>
            <person name="Jackman S.D."/>
            <person name="Nguyen A."/>
            <person name="Li M."/>
            <person name="Henderson H."/>
            <person name="Janes J.K."/>
            <person name="Zhao Y."/>
            <person name="Pandoh P."/>
            <person name="Moore R."/>
            <person name="Sperling F.A."/>
            <person name="Huber D.P."/>
            <person name="Birol I."/>
            <person name="Jones S.J."/>
            <person name="Bohlmann J."/>
        </authorList>
    </citation>
    <scope>NUCLEOTIDE SEQUENCE</scope>
</reference>
<sequence>MACSAQSASLGENTSSDEESPEWILARQGINLLINNGYAESEALFCKFPNSLVMYAGYSFTVFMDALMSFEEEKLSKAIVVLKEVEKRCTAQTGWFKSISQKVFGSSIENAQTLADQLETQIILADSQVCLAIITFLQQDLSGYFKGGWVLRKAWKVYQRSYKDILTLYKEKVGALQLPDPIPTPLTPICDFNGPATEFDDESEADWDLPEPQFNGYSNSSKSKISHSTSLNFAETRATHFERDGGSSTSHKIYSNNINRPNSLSLRKSTSAINSLSARTRRSTRLHLNTLSNTLSVSNLTSSLRDIFPGHDTQSEVIDKKTIMRLMEAVSFGYGLFQLGVSLLPPSLTRLISFLGFAANRQNGISCLMYARLGVDMRAPLASLALLWYHTIVRPFYAIDGVKVQAGVDAATLLIKESQNEFGNSALFLFFAGRTSRLNSSIPSALDSFEKAKQNANHREIKILCLHEIGWCHLIELDYSNARNTFVRLKHASRWSMSFYIYLAAICIGAVQDFANFSIFAELRKSSRTSRAGQLDDFLRRRVHCCPKDLETAKSYTSFYFKLLVFEMLYLWNALASCSREKVDLILTECKNMISPSDEPRLGLANLILGSCHSIKGDLKLSAIYFRNCLSQRKNELATAEDAHISAFAQYELGHILTQSEETREEGKLLLEQMNRYSHYDFEARLNVRIHSILRHLE</sequence>
<dbReference type="AlphaFoldDB" id="A0AAR5PLM8"/>
<feature type="region of interest" description="Disordered" evidence="1">
    <location>
        <begin position="1"/>
        <end position="20"/>
    </location>
</feature>
<accession>A0AAR5PLM8</accession>
<dbReference type="InterPro" id="IPR019412">
    <property type="entry name" value="IML2/TPR_39"/>
</dbReference>
<evidence type="ECO:0000313" key="3">
    <source>
        <dbReference type="Proteomes" id="UP000019118"/>
    </source>
</evidence>
<evidence type="ECO:0008006" key="4">
    <source>
        <dbReference type="Google" id="ProtNLM"/>
    </source>
</evidence>
<dbReference type="PANTHER" id="PTHR31859">
    <property type="entry name" value="TETRATRICOPEPTIDE REPEAT PROTEIN 39 FAMILY MEMBER"/>
    <property type="match status" value="1"/>
</dbReference>
<name>A0AAR5PLM8_DENPD</name>